<dbReference type="GO" id="GO:0003959">
    <property type="term" value="F:NADPH dehydrogenase activity"/>
    <property type="evidence" value="ECO:0007669"/>
    <property type="project" value="InterPro"/>
</dbReference>
<evidence type="ECO:0000313" key="9">
    <source>
        <dbReference type="Proteomes" id="UP001175211"/>
    </source>
</evidence>
<feature type="region of interest" description="Disordered" evidence="6">
    <location>
        <begin position="13"/>
        <end position="36"/>
    </location>
</feature>
<dbReference type="GeneID" id="85352065"/>
<dbReference type="GO" id="GO:0050661">
    <property type="term" value="F:NADP binding"/>
    <property type="evidence" value="ECO:0007669"/>
    <property type="project" value="InterPro"/>
</dbReference>
<dbReference type="Proteomes" id="UP001175211">
    <property type="component" value="Unassembled WGS sequence"/>
</dbReference>
<keyword evidence="3" id="KW-0288">FMN</keyword>
<evidence type="ECO:0000256" key="5">
    <source>
        <dbReference type="ARBA" id="ARBA00023002"/>
    </source>
</evidence>
<dbReference type="CDD" id="cd02932">
    <property type="entry name" value="OYE_YqiM_FMN"/>
    <property type="match status" value="1"/>
</dbReference>
<keyword evidence="9" id="KW-1185">Reference proteome</keyword>
<evidence type="ECO:0000256" key="4">
    <source>
        <dbReference type="ARBA" id="ARBA00022857"/>
    </source>
</evidence>
<proteinExistence type="predicted"/>
<dbReference type="PANTHER" id="PTHR43303:SF4">
    <property type="entry name" value="NADPH DEHYDROGENASE C23G7.10C-RELATED"/>
    <property type="match status" value="1"/>
</dbReference>
<reference evidence="8" key="1">
    <citation type="submission" date="2023-06" db="EMBL/GenBank/DDBJ databases">
        <authorList>
            <consortium name="Lawrence Berkeley National Laboratory"/>
            <person name="Ahrendt S."/>
            <person name="Sahu N."/>
            <person name="Indic B."/>
            <person name="Wong-Bajracharya J."/>
            <person name="Merenyi Z."/>
            <person name="Ke H.-M."/>
            <person name="Monk M."/>
            <person name="Kocsube S."/>
            <person name="Drula E."/>
            <person name="Lipzen A."/>
            <person name="Balint B."/>
            <person name="Henrissat B."/>
            <person name="Andreopoulos B."/>
            <person name="Martin F.M."/>
            <person name="Harder C.B."/>
            <person name="Rigling D."/>
            <person name="Ford K.L."/>
            <person name="Foster G.D."/>
            <person name="Pangilinan J."/>
            <person name="Papanicolaou A."/>
            <person name="Barry K."/>
            <person name="LaButti K."/>
            <person name="Viragh M."/>
            <person name="Koriabine M."/>
            <person name="Yan M."/>
            <person name="Riley R."/>
            <person name="Champramary S."/>
            <person name="Plett K.L."/>
            <person name="Tsai I.J."/>
            <person name="Slot J."/>
            <person name="Sipos G."/>
            <person name="Plett J."/>
            <person name="Nagy L.G."/>
            <person name="Grigoriev I.V."/>
        </authorList>
    </citation>
    <scope>NUCLEOTIDE SEQUENCE</scope>
    <source>
        <strain evidence="8">CCBAS 213</strain>
    </source>
</reference>
<organism evidence="8 9">
    <name type="scientific">Armillaria tabescens</name>
    <name type="common">Ringless honey mushroom</name>
    <name type="synonym">Agaricus tabescens</name>
    <dbReference type="NCBI Taxonomy" id="1929756"/>
    <lineage>
        <taxon>Eukaryota</taxon>
        <taxon>Fungi</taxon>
        <taxon>Dikarya</taxon>
        <taxon>Basidiomycota</taxon>
        <taxon>Agaricomycotina</taxon>
        <taxon>Agaricomycetes</taxon>
        <taxon>Agaricomycetidae</taxon>
        <taxon>Agaricales</taxon>
        <taxon>Marasmiineae</taxon>
        <taxon>Physalacriaceae</taxon>
        <taxon>Desarmillaria</taxon>
    </lineage>
</organism>
<dbReference type="AlphaFoldDB" id="A0AA39N6P9"/>
<keyword evidence="5" id="KW-0560">Oxidoreductase</keyword>
<accession>A0AA39N6P9</accession>
<comment type="caution">
    <text evidence="8">The sequence shown here is derived from an EMBL/GenBank/DDBJ whole genome shotgun (WGS) entry which is preliminary data.</text>
</comment>
<dbReference type="InterPro" id="IPR044152">
    <property type="entry name" value="YqjM-like"/>
</dbReference>
<evidence type="ECO:0000259" key="7">
    <source>
        <dbReference type="Pfam" id="PF00724"/>
    </source>
</evidence>
<dbReference type="RefSeq" id="XP_060331531.1">
    <property type="nucleotide sequence ID" value="XM_060468517.1"/>
</dbReference>
<feature type="domain" description="NADH:flavin oxidoreductase/NADH oxidase N-terminal" evidence="7">
    <location>
        <begin position="41"/>
        <end position="380"/>
    </location>
</feature>
<dbReference type="GO" id="GO:0010181">
    <property type="term" value="F:FMN binding"/>
    <property type="evidence" value="ECO:0007669"/>
    <property type="project" value="InterPro"/>
</dbReference>
<dbReference type="EMBL" id="JAUEPS010000015">
    <property type="protein sequence ID" value="KAK0459305.1"/>
    <property type="molecule type" value="Genomic_DNA"/>
</dbReference>
<evidence type="ECO:0000313" key="8">
    <source>
        <dbReference type="EMBL" id="KAK0459305.1"/>
    </source>
</evidence>
<sequence length="425" mass="46330">MAFPANANIPAPGVSFFTPEQNPPAGTAIRPQPDGKPIPTLFQPMTIRGVTFPNRIFVSPMCKYSAKEGFVTPWHTVHLGGILTRGPGLTIMEATAVVPEGRITPDDVGIWSDDYITPLASIVELAHSQNQKIAIQLAHGGRKASTVAPWIITGDYVAGEDIGGWPNNVVAPSAIQWADDYPKPRELTNAEVKGLVQSFKDAAVRAVKAGFDVIEIHGAHGYLLTEFISPMSNHRTDEYSGSFENRIRFLSEIVDAVRSVIPDSMRLFYRISGSENLENIFPDIPSWRSENTVRYAAILAQHGVDFLDVSSGGNHAQQKIATGPAYQAHFSHAVKKSNPGLLVGTVGRINDGLLAQEVLDKGQADAVLVGRQFLKNPGFVWAFADDLGMKIRTAHQIRLQGRPVTGRLPYMTPSSRCIYVEDINT</sequence>
<evidence type="ECO:0000256" key="3">
    <source>
        <dbReference type="ARBA" id="ARBA00022643"/>
    </source>
</evidence>
<dbReference type="Gene3D" id="3.20.20.70">
    <property type="entry name" value="Aldolase class I"/>
    <property type="match status" value="1"/>
</dbReference>
<dbReference type="InterPro" id="IPR001155">
    <property type="entry name" value="OxRdtase_FMN_N"/>
</dbReference>
<keyword evidence="2" id="KW-0285">Flavoprotein</keyword>
<dbReference type="Pfam" id="PF00724">
    <property type="entry name" value="Oxidored_FMN"/>
    <property type="match status" value="1"/>
</dbReference>
<dbReference type="InterPro" id="IPR013785">
    <property type="entry name" value="Aldolase_TIM"/>
</dbReference>
<dbReference type="SUPFAM" id="SSF51395">
    <property type="entry name" value="FMN-linked oxidoreductases"/>
    <property type="match status" value="1"/>
</dbReference>
<protein>
    <recommendedName>
        <fullName evidence="7">NADH:flavin oxidoreductase/NADH oxidase N-terminal domain-containing protein</fullName>
    </recommendedName>
</protein>
<name>A0AA39N6P9_ARMTA</name>
<evidence type="ECO:0000256" key="6">
    <source>
        <dbReference type="SAM" id="MobiDB-lite"/>
    </source>
</evidence>
<dbReference type="PANTHER" id="PTHR43303">
    <property type="entry name" value="NADPH DEHYDROGENASE C23G7.10C-RELATED"/>
    <property type="match status" value="1"/>
</dbReference>
<evidence type="ECO:0000256" key="2">
    <source>
        <dbReference type="ARBA" id="ARBA00022630"/>
    </source>
</evidence>
<keyword evidence="4" id="KW-0521">NADP</keyword>
<comment type="cofactor">
    <cofactor evidence="1">
        <name>FMN</name>
        <dbReference type="ChEBI" id="CHEBI:58210"/>
    </cofactor>
</comment>
<evidence type="ECO:0000256" key="1">
    <source>
        <dbReference type="ARBA" id="ARBA00001917"/>
    </source>
</evidence>
<gene>
    <name evidence="8" type="ORF">EV420DRAFT_1308073</name>
</gene>